<dbReference type="Proteomes" id="UP000315751">
    <property type="component" value="Unassembled WGS sequence"/>
</dbReference>
<dbReference type="InterPro" id="IPR002763">
    <property type="entry name" value="DUF72"/>
</dbReference>
<reference evidence="2 3" key="1">
    <citation type="submission" date="2019-06" db="EMBL/GenBank/DDBJ databases">
        <title>Genomic Encyclopedia of Type Strains, Phase IV (KMG-V): Genome sequencing to study the core and pangenomes of soil and plant-associated prokaryotes.</title>
        <authorList>
            <person name="Whitman W."/>
        </authorList>
    </citation>
    <scope>NUCLEOTIDE SEQUENCE [LARGE SCALE GENOMIC DNA]</scope>
    <source>
        <strain evidence="2 3">BR 11622</strain>
    </source>
</reference>
<accession>A0A560H4C9</accession>
<proteinExistence type="predicted"/>
<organism evidence="2 3">
    <name type="scientific">Nitrospirillum amazonense</name>
    <dbReference type="NCBI Taxonomy" id="28077"/>
    <lineage>
        <taxon>Bacteria</taxon>
        <taxon>Pseudomonadati</taxon>
        <taxon>Pseudomonadota</taxon>
        <taxon>Alphaproteobacteria</taxon>
        <taxon>Rhodospirillales</taxon>
        <taxon>Azospirillaceae</taxon>
        <taxon>Nitrospirillum</taxon>
    </lineage>
</organism>
<dbReference type="AlphaFoldDB" id="A0A560H4C9"/>
<evidence type="ECO:0000256" key="1">
    <source>
        <dbReference type="SAM" id="MobiDB-lite"/>
    </source>
</evidence>
<keyword evidence="3" id="KW-1185">Reference proteome</keyword>
<dbReference type="EMBL" id="VITR01000008">
    <property type="protein sequence ID" value="TWB41165.1"/>
    <property type="molecule type" value="Genomic_DNA"/>
</dbReference>
<gene>
    <name evidence="2" type="ORF">FBZ90_108189</name>
</gene>
<dbReference type="PANTHER" id="PTHR30348">
    <property type="entry name" value="UNCHARACTERIZED PROTEIN YECE"/>
    <property type="match status" value="1"/>
</dbReference>
<comment type="caution">
    <text evidence="2">The sequence shown here is derived from an EMBL/GenBank/DDBJ whole genome shotgun (WGS) entry which is preliminary data.</text>
</comment>
<sequence length="306" mass="34744">MAIPTDIRIGISGWTYAPWRGAFYPPDLPQRRALEYASGVFRSIEINGTFYGLQKPDVFARWAAETPSGFVFAVKAPRYITHIRRLREPLAPLANFLASGLLRLEDKLGPILWQFPPSFRFDAALLDDFLALLPRDTEHAADLAQRHDANLKARAWMRPGPHRRLRHAVEIRHDSFRDPAFTDLLRRHGVALVCADTVEWPRLMDLTADFVYCRLHGSSELYRSGYGEDELDRWARRVKAWTAGRPLAPGDYGPRDYVEPPADAHPSPRDVFLYFDNTDKLRAPDDARALVDRLKPGAGSSEGRDA</sequence>
<feature type="region of interest" description="Disordered" evidence="1">
    <location>
        <begin position="250"/>
        <end position="269"/>
    </location>
</feature>
<dbReference type="RefSeq" id="WP_145733572.1">
    <property type="nucleotide sequence ID" value="NZ_VITR01000008.1"/>
</dbReference>
<dbReference type="Gene3D" id="3.20.20.410">
    <property type="entry name" value="Protein of unknown function UPF0759"/>
    <property type="match status" value="1"/>
</dbReference>
<dbReference type="PANTHER" id="PTHR30348:SF4">
    <property type="entry name" value="DUF72 DOMAIN-CONTAINING PROTEIN"/>
    <property type="match status" value="1"/>
</dbReference>
<dbReference type="Pfam" id="PF01904">
    <property type="entry name" value="DUF72"/>
    <property type="match status" value="1"/>
</dbReference>
<evidence type="ECO:0000313" key="2">
    <source>
        <dbReference type="EMBL" id="TWB41165.1"/>
    </source>
</evidence>
<name>A0A560H4C9_9PROT</name>
<evidence type="ECO:0000313" key="3">
    <source>
        <dbReference type="Proteomes" id="UP000315751"/>
    </source>
</evidence>
<dbReference type="SUPFAM" id="SSF117396">
    <property type="entry name" value="TM1631-like"/>
    <property type="match status" value="1"/>
</dbReference>
<dbReference type="InterPro" id="IPR036520">
    <property type="entry name" value="UPF0759_sf"/>
</dbReference>
<protein>
    <submittedName>
        <fullName evidence="2">Uncharacterized protein YecE (DUF72 family)</fullName>
    </submittedName>
</protein>
<dbReference type="OrthoDB" id="9780310at2"/>